<keyword evidence="1" id="KW-0472">Membrane</keyword>
<dbReference type="AlphaFoldDB" id="A0A1M6KRT7"/>
<dbReference type="STRING" id="683124.SAMN05444337_2278"/>
<dbReference type="RefSeq" id="WP_072785149.1">
    <property type="nucleotide sequence ID" value="NZ_CP045292.1"/>
</dbReference>
<accession>A0A1M6KRT7</accession>
<organism evidence="2 3">
    <name type="scientific">Flavobacterium haoranii</name>
    <dbReference type="NCBI Taxonomy" id="683124"/>
    <lineage>
        <taxon>Bacteria</taxon>
        <taxon>Pseudomonadati</taxon>
        <taxon>Bacteroidota</taxon>
        <taxon>Flavobacteriia</taxon>
        <taxon>Flavobacteriales</taxon>
        <taxon>Flavobacteriaceae</taxon>
        <taxon>Flavobacterium</taxon>
    </lineage>
</organism>
<proteinExistence type="predicted"/>
<dbReference type="EMBL" id="FQZH01000005">
    <property type="protein sequence ID" value="SHJ61669.1"/>
    <property type="molecule type" value="Genomic_DNA"/>
</dbReference>
<evidence type="ECO:0008006" key="4">
    <source>
        <dbReference type="Google" id="ProtNLM"/>
    </source>
</evidence>
<evidence type="ECO:0000313" key="2">
    <source>
        <dbReference type="EMBL" id="SHJ61669.1"/>
    </source>
</evidence>
<dbReference type="Proteomes" id="UP000184232">
    <property type="component" value="Unassembled WGS sequence"/>
</dbReference>
<evidence type="ECO:0000256" key="1">
    <source>
        <dbReference type="SAM" id="Phobius"/>
    </source>
</evidence>
<gene>
    <name evidence="2" type="ORF">SAMN05444337_2278</name>
</gene>
<feature type="transmembrane region" description="Helical" evidence="1">
    <location>
        <begin position="20"/>
        <end position="39"/>
    </location>
</feature>
<sequence length="56" mass="6617">MLKFVKHNLETITDVEVYPIISLAIFFVVFVAFFVWAMTYSKEKINELSDLPFKEN</sequence>
<name>A0A1M6KRT7_9FLAO</name>
<keyword evidence="1" id="KW-1133">Transmembrane helix</keyword>
<reference evidence="2 3" key="1">
    <citation type="submission" date="2016-11" db="EMBL/GenBank/DDBJ databases">
        <authorList>
            <person name="Jaros S."/>
            <person name="Januszkiewicz K."/>
            <person name="Wedrychowicz H."/>
        </authorList>
    </citation>
    <scope>NUCLEOTIDE SEQUENCE [LARGE SCALE GENOMIC DNA]</scope>
    <source>
        <strain evidence="2 3">DSM 22807</strain>
    </source>
</reference>
<keyword evidence="3" id="KW-1185">Reference proteome</keyword>
<keyword evidence="1" id="KW-0812">Transmembrane</keyword>
<evidence type="ECO:0000313" key="3">
    <source>
        <dbReference type="Proteomes" id="UP000184232"/>
    </source>
</evidence>
<protein>
    <recommendedName>
        <fullName evidence="4">Cbb3-type cytochrome oxidase component FixQ</fullName>
    </recommendedName>
</protein>